<dbReference type="InterPro" id="IPR015292">
    <property type="entry name" value="Tscrpt_reg_YbiH_C"/>
</dbReference>
<evidence type="ECO:0000256" key="1">
    <source>
        <dbReference type="ARBA" id="ARBA00023125"/>
    </source>
</evidence>
<evidence type="ECO:0000313" key="4">
    <source>
        <dbReference type="EMBL" id="TWT61000.1"/>
    </source>
</evidence>
<dbReference type="Gene3D" id="1.10.357.10">
    <property type="entry name" value="Tetracycline Repressor, domain 2"/>
    <property type="match status" value="1"/>
</dbReference>
<dbReference type="Pfam" id="PF09209">
    <property type="entry name" value="CecR_C"/>
    <property type="match status" value="1"/>
</dbReference>
<evidence type="ECO:0000256" key="2">
    <source>
        <dbReference type="PROSITE-ProRule" id="PRU00335"/>
    </source>
</evidence>
<dbReference type="PROSITE" id="PS01081">
    <property type="entry name" value="HTH_TETR_1"/>
    <property type="match status" value="1"/>
</dbReference>
<accession>A0A5C5XDC7</accession>
<dbReference type="InterPro" id="IPR050109">
    <property type="entry name" value="HTH-type_TetR-like_transc_reg"/>
</dbReference>
<evidence type="ECO:0000259" key="3">
    <source>
        <dbReference type="PROSITE" id="PS50977"/>
    </source>
</evidence>
<feature type="domain" description="HTH tetR-type" evidence="3">
    <location>
        <begin position="3"/>
        <end position="63"/>
    </location>
</feature>
<evidence type="ECO:0000313" key="5">
    <source>
        <dbReference type="Proteomes" id="UP000316095"/>
    </source>
</evidence>
<dbReference type="Gene3D" id="1.10.10.60">
    <property type="entry name" value="Homeodomain-like"/>
    <property type="match status" value="1"/>
</dbReference>
<dbReference type="SUPFAM" id="SSF48498">
    <property type="entry name" value="Tetracyclin repressor-like, C-terminal domain"/>
    <property type="match status" value="1"/>
</dbReference>
<sequence length="210" mass="23970">MSEITKTRIIDAAGEVFAEKGFEQATVREICKTADVNLAAINYHFGDKQKLYIEAVKRAHCEGEEDEPLLIPAELPAERKLYYFIEHMMADMLDRESPTWHVELMMREMARPTLACTELVQSYIGPKFSILMNIIEEMVPSTLTLSKKHLLAFSIVGQCLLYRFHRPIGKLLIGDDEFESLFDVSYLAQHICEFSMQGIQSLSVSQETSL</sequence>
<name>A0A5C5XDC7_9PLAN</name>
<dbReference type="SUPFAM" id="SSF46689">
    <property type="entry name" value="Homeodomain-like"/>
    <property type="match status" value="1"/>
</dbReference>
<dbReference type="InterPro" id="IPR009057">
    <property type="entry name" value="Homeodomain-like_sf"/>
</dbReference>
<organism evidence="4 5">
    <name type="scientific">Rubinisphaera italica</name>
    <dbReference type="NCBI Taxonomy" id="2527969"/>
    <lineage>
        <taxon>Bacteria</taxon>
        <taxon>Pseudomonadati</taxon>
        <taxon>Planctomycetota</taxon>
        <taxon>Planctomycetia</taxon>
        <taxon>Planctomycetales</taxon>
        <taxon>Planctomycetaceae</taxon>
        <taxon>Rubinisphaera</taxon>
    </lineage>
</organism>
<dbReference type="RefSeq" id="WP_146503041.1">
    <property type="nucleotide sequence ID" value="NZ_SJPG01000001.1"/>
</dbReference>
<dbReference type="PANTHER" id="PTHR30055">
    <property type="entry name" value="HTH-TYPE TRANSCRIPTIONAL REGULATOR RUTR"/>
    <property type="match status" value="1"/>
</dbReference>
<dbReference type="GO" id="GO:0003700">
    <property type="term" value="F:DNA-binding transcription factor activity"/>
    <property type="evidence" value="ECO:0007669"/>
    <property type="project" value="TreeGrafter"/>
</dbReference>
<dbReference type="PANTHER" id="PTHR30055:SF226">
    <property type="entry name" value="HTH-TYPE TRANSCRIPTIONAL REGULATOR PKSA"/>
    <property type="match status" value="1"/>
</dbReference>
<feature type="DNA-binding region" description="H-T-H motif" evidence="2">
    <location>
        <begin position="26"/>
        <end position="45"/>
    </location>
</feature>
<dbReference type="PRINTS" id="PR00455">
    <property type="entry name" value="HTHTETR"/>
</dbReference>
<proteinExistence type="predicted"/>
<dbReference type="EMBL" id="SJPG01000001">
    <property type="protein sequence ID" value="TWT61000.1"/>
    <property type="molecule type" value="Genomic_DNA"/>
</dbReference>
<comment type="caution">
    <text evidence="4">The sequence shown here is derived from an EMBL/GenBank/DDBJ whole genome shotgun (WGS) entry which is preliminary data.</text>
</comment>
<dbReference type="AlphaFoldDB" id="A0A5C5XDC7"/>
<dbReference type="InterPro" id="IPR023772">
    <property type="entry name" value="DNA-bd_HTH_TetR-type_CS"/>
</dbReference>
<protein>
    <submittedName>
        <fullName evidence="4">Putative HTH-type transcriptional regulator YttP</fullName>
    </submittedName>
</protein>
<gene>
    <name evidence="4" type="primary">yttP</name>
    <name evidence="4" type="ORF">Pan54_17330</name>
</gene>
<keyword evidence="1 2" id="KW-0238">DNA-binding</keyword>
<dbReference type="OrthoDB" id="9789566at2"/>
<dbReference type="InterPro" id="IPR036271">
    <property type="entry name" value="Tet_transcr_reg_TetR-rel_C_sf"/>
</dbReference>
<dbReference type="Pfam" id="PF00440">
    <property type="entry name" value="TetR_N"/>
    <property type="match status" value="1"/>
</dbReference>
<keyword evidence="5" id="KW-1185">Reference proteome</keyword>
<dbReference type="InterPro" id="IPR001647">
    <property type="entry name" value="HTH_TetR"/>
</dbReference>
<dbReference type="Proteomes" id="UP000316095">
    <property type="component" value="Unassembled WGS sequence"/>
</dbReference>
<dbReference type="PROSITE" id="PS50977">
    <property type="entry name" value="HTH_TETR_2"/>
    <property type="match status" value="1"/>
</dbReference>
<reference evidence="4 5" key="1">
    <citation type="submission" date="2019-02" db="EMBL/GenBank/DDBJ databases">
        <title>Deep-cultivation of Planctomycetes and their phenomic and genomic characterization uncovers novel biology.</title>
        <authorList>
            <person name="Wiegand S."/>
            <person name="Jogler M."/>
            <person name="Boedeker C."/>
            <person name="Pinto D."/>
            <person name="Vollmers J."/>
            <person name="Rivas-Marin E."/>
            <person name="Kohn T."/>
            <person name="Peeters S.H."/>
            <person name="Heuer A."/>
            <person name="Rast P."/>
            <person name="Oberbeckmann S."/>
            <person name="Bunk B."/>
            <person name="Jeske O."/>
            <person name="Meyerdierks A."/>
            <person name="Storesund J.E."/>
            <person name="Kallscheuer N."/>
            <person name="Luecker S."/>
            <person name="Lage O.M."/>
            <person name="Pohl T."/>
            <person name="Merkel B.J."/>
            <person name="Hornburger P."/>
            <person name="Mueller R.-W."/>
            <person name="Bruemmer F."/>
            <person name="Labrenz M."/>
            <person name="Spormann A.M."/>
            <person name="Op Den Camp H."/>
            <person name="Overmann J."/>
            <person name="Amann R."/>
            <person name="Jetten M.S.M."/>
            <person name="Mascher T."/>
            <person name="Medema M.H."/>
            <person name="Devos D.P."/>
            <person name="Kaster A.-K."/>
            <person name="Ovreas L."/>
            <person name="Rohde M."/>
            <person name="Galperin M.Y."/>
            <person name="Jogler C."/>
        </authorList>
    </citation>
    <scope>NUCLEOTIDE SEQUENCE [LARGE SCALE GENOMIC DNA]</scope>
    <source>
        <strain evidence="4 5">Pan54</strain>
    </source>
</reference>
<dbReference type="GO" id="GO:0000976">
    <property type="term" value="F:transcription cis-regulatory region binding"/>
    <property type="evidence" value="ECO:0007669"/>
    <property type="project" value="TreeGrafter"/>
</dbReference>